<accession>A0A6A6GEP8</accession>
<evidence type="ECO:0000313" key="3">
    <source>
        <dbReference type="Proteomes" id="UP000799538"/>
    </source>
</evidence>
<name>A0A6A6GEP8_9PEZI</name>
<proteinExistence type="predicted"/>
<dbReference type="OrthoDB" id="3899821at2759"/>
<dbReference type="AlphaFoldDB" id="A0A6A6GEP8"/>
<reference evidence="3" key="1">
    <citation type="journal article" date="2020" name="Stud. Mycol.">
        <title>101 Dothideomycetes genomes: A test case for predicting lifestyles and emergence of pathogens.</title>
        <authorList>
            <person name="Haridas S."/>
            <person name="Albert R."/>
            <person name="Binder M."/>
            <person name="Bloem J."/>
            <person name="LaButti K."/>
            <person name="Salamov A."/>
            <person name="Andreopoulos B."/>
            <person name="Baker S."/>
            <person name="Barry K."/>
            <person name="Bills G."/>
            <person name="Bluhm B."/>
            <person name="Cannon C."/>
            <person name="Castanera R."/>
            <person name="Culley D."/>
            <person name="Daum C."/>
            <person name="Ezra D."/>
            <person name="Gonzalez J."/>
            <person name="Henrissat B."/>
            <person name="Kuo A."/>
            <person name="Liang C."/>
            <person name="Lipzen A."/>
            <person name="Lutzoni F."/>
            <person name="Magnuson J."/>
            <person name="Mondo S."/>
            <person name="Nolan M."/>
            <person name="Ohm R."/>
            <person name="Pangilinan J."/>
            <person name="Park H.-J."/>
            <person name="Ramirez L."/>
            <person name="Alfaro M."/>
            <person name="Sun H."/>
            <person name="Tritt A."/>
            <person name="Yoshinaga Y."/>
            <person name="Zwiers L.-H."/>
            <person name="Turgeon B."/>
            <person name="Goodwin S."/>
            <person name="Spatafora J."/>
            <person name="Crous P."/>
            <person name="Grigoriev I."/>
        </authorList>
    </citation>
    <scope>NUCLEOTIDE SEQUENCE [LARGE SCALE GENOMIC DNA]</scope>
    <source>
        <strain evidence="3">CECT 20119</strain>
    </source>
</reference>
<sequence length="322" mass="35838">MKPIYPAIRFDTALDSVFAVLPDGIYGSTHEAKHYQRHVYNTVYSKLYGLVSIERTLSAANNPMPFKAVVIAPTRDAITGFLLPSSSSLSPPDTSSYAKLYRWYQANRNKTAFVPYKTLYADATPGAPKRDPPENPSVHPLPDDNDLSTVQEINIMMQTCMRGLASFIPLGPPGRVIEIEKRLANLRGTLSKKTFLPGRPAAVSPKELRAWIGQDTIDLADTKNLVPVWPMIERIWTAMDLMEKAPGGSGVAFELNPMSPPLQLLHHAQGCRRQDQAWEEISLGHGPEDRPSGWSDLYARRESVQGGEGLAFPGRATRWDRW</sequence>
<organism evidence="2 3">
    <name type="scientific">Elsinoe ampelina</name>
    <dbReference type="NCBI Taxonomy" id="302913"/>
    <lineage>
        <taxon>Eukaryota</taxon>
        <taxon>Fungi</taxon>
        <taxon>Dikarya</taxon>
        <taxon>Ascomycota</taxon>
        <taxon>Pezizomycotina</taxon>
        <taxon>Dothideomycetes</taxon>
        <taxon>Dothideomycetidae</taxon>
        <taxon>Myriangiales</taxon>
        <taxon>Elsinoaceae</taxon>
        <taxon>Elsinoe</taxon>
    </lineage>
</organism>
<keyword evidence="3" id="KW-1185">Reference proteome</keyword>
<evidence type="ECO:0000313" key="2">
    <source>
        <dbReference type="EMBL" id="KAF2224117.1"/>
    </source>
</evidence>
<dbReference type="Proteomes" id="UP000799538">
    <property type="component" value="Unassembled WGS sequence"/>
</dbReference>
<gene>
    <name evidence="2" type="ORF">BDZ85DRAFT_260422</name>
</gene>
<feature type="region of interest" description="Disordered" evidence="1">
    <location>
        <begin position="124"/>
        <end position="144"/>
    </location>
</feature>
<dbReference type="EMBL" id="ML992505">
    <property type="protein sequence ID" value="KAF2224117.1"/>
    <property type="molecule type" value="Genomic_DNA"/>
</dbReference>
<protein>
    <submittedName>
        <fullName evidence="2">Uncharacterized protein</fullName>
    </submittedName>
</protein>
<evidence type="ECO:0000256" key="1">
    <source>
        <dbReference type="SAM" id="MobiDB-lite"/>
    </source>
</evidence>